<evidence type="ECO:0000256" key="7">
    <source>
        <dbReference type="PROSITE-ProRule" id="PRU00042"/>
    </source>
</evidence>
<gene>
    <name evidence="10" type="ORF">FOA43_004018</name>
</gene>
<feature type="region of interest" description="Disordered" evidence="8">
    <location>
        <begin position="97"/>
        <end position="124"/>
    </location>
</feature>
<dbReference type="InterPro" id="IPR036236">
    <property type="entry name" value="Znf_C2H2_sf"/>
</dbReference>
<dbReference type="Proteomes" id="UP000662931">
    <property type="component" value="Chromosome 4"/>
</dbReference>
<dbReference type="PANTHER" id="PTHR24379:SF121">
    <property type="entry name" value="C2H2-TYPE DOMAIN-CONTAINING PROTEIN"/>
    <property type="match status" value="1"/>
</dbReference>
<reference evidence="10" key="1">
    <citation type="submission" date="2020-10" db="EMBL/GenBank/DDBJ databases">
        <authorList>
            <person name="Roach M.J.R."/>
        </authorList>
    </citation>
    <scope>NUCLEOTIDE SEQUENCE</scope>
    <source>
        <strain evidence="10">CBS 1945</strain>
    </source>
</reference>
<keyword evidence="2" id="KW-0479">Metal-binding</keyword>
<feature type="compositionally biased region" description="Polar residues" evidence="8">
    <location>
        <begin position="316"/>
        <end position="333"/>
    </location>
</feature>
<evidence type="ECO:0000256" key="5">
    <source>
        <dbReference type="ARBA" id="ARBA00022833"/>
    </source>
</evidence>
<evidence type="ECO:0000259" key="9">
    <source>
        <dbReference type="PROSITE" id="PS50157"/>
    </source>
</evidence>
<feature type="region of interest" description="Disordered" evidence="8">
    <location>
        <begin position="61"/>
        <end position="80"/>
    </location>
</feature>
<feature type="compositionally biased region" description="Low complexity" evidence="8">
    <location>
        <begin position="514"/>
        <end position="523"/>
    </location>
</feature>
<dbReference type="RefSeq" id="XP_038780191.1">
    <property type="nucleotide sequence ID" value="XM_038924263.1"/>
</dbReference>
<dbReference type="InterPro" id="IPR013087">
    <property type="entry name" value="Znf_C2H2_type"/>
</dbReference>
<dbReference type="PROSITE" id="PS00028">
    <property type="entry name" value="ZINC_FINGER_C2H2_1"/>
    <property type="match status" value="2"/>
</dbReference>
<protein>
    <recommendedName>
        <fullName evidence="9">C2H2-type domain-containing protein</fullName>
    </recommendedName>
</protein>
<accession>A0A875S5N6</accession>
<dbReference type="Gene3D" id="3.30.160.60">
    <property type="entry name" value="Classic Zinc Finger"/>
    <property type="match status" value="3"/>
</dbReference>
<sequence length="621" mass="69493">MSEWPNSDNPFIDSESLYTTSFKPLPLPDDFLGFNGVIEPSISPSVTLKSQHQLAQLTQPEQLVQSAQSTQQEQHQNEQGDDLESILFDLGISDAYETSQNPSSETLPSTSSSTNDHGFSKSHTRKISGSGIFGFVGTGSETQLSIPGLYPESIPIENKKPVYRNVERFDNLDFTKSHMDPSLSEKPVVDEMSGPDYFFTGDPNGKFKFPRSPMSVTPPASFHPVTATYSAQDLQTLRHYHSNLEGYSARKAATAPDLLVLQSSPTKEVNSVEDIERLMNGREVKLLPRNQRPQPQQSLLPEVHLPPPPPPSVSPQRNNSFGDETTFSSRSNFSTPLKVKNTFMDMKTPSPQKPPKTLNWIPTLITKKNNFSEKILKEQARSPTRKKRPTIKSTLATGTLDKYFVGPDDEKMYTCKYEGCNKTFTRISNIRAHIQTHLSDRPFVCPVCKKAFVRNHDLRRHYKGHLEYQYVCPCGKKFPRQDALKRHRIRNICKGGISDEKGVLKRKRSKAKKNSSTSHLTSSSASSKLISRIDSQISSKPVQEVVRSVHQWPEKTTLPTIFADASPVQGLTMNMFAAQDPSHTGNVCSEQDSFDPANMMLENGIDISMDYSFGLEDITTS</sequence>
<dbReference type="Pfam" id="PF00096">
    <property type="entry name" value="zf-C2H2"/>
    <property type="match status" value="2"/>
</dbReference>
<dbReference type="GeneID" id="62197418"/>
<keyword evidence="3" id="KW-0677">Repeat</keyword>
<feature type="domain" description="C2H2-type" evidence="9">
    <location>
        <begin position="443"/>
        <end position="465"/>
    </location>
</feature>
<feature type="compositionally biased region" description="Low complexity" evidence="8">
    <location>
        <begin position="287"/>
        <end position="303"/>
    </location>
</feature>
<dbReference type="PANTHER" id="PTHR24379">
    <property type="entry name" value="KRAB AND ZINC FINGER DOMAIN-CONTAINING"/>
    <property type="match status" value="1"/>
</dbReference>
<keyword evidence="11" id="KW-1185">Reference proteome</keyword>
<evidence type="ECO:0000256" key="3">
    <source>
        <dbReference type="ARBA" id="ARBA00022737"/>
    </source>
</evidence>
<dbReference type="SUPFAM" id="SSF57667">
    <property type="entry name" value="beta-beta-alpha zinc fingers"/>
    <property type="match status" value="1"/>
</dbReference>
<feature type="compositionally biased region" description="Pro residues" evidence="8">
    <location>
        <begin position="304"/>
        <end position="313"/>
    </location>
</feature>
<dbReference type="FunFam" id="3.30.160.60:FF:000145">
    <property type="entry name" value="Zinc finger protein 574"/>
    <property type="match status" value="1"/>
</dbReference>
<feature type="compositionally biased region" description="Basic residues" evidence="8">
    <location>
        <begin position="504"/>
        <end position="513"/>
    </location>
</feature>
<evidence type="ECO:0000256" key="1">
    <source>
        <dbReference type="ARBA" id="ARBA00004123"/>
    </source>
</evidence>
<dbReference type="OrthoDB" id="3437960at2759"/>
<evidence type="ECO:0000256" key="8">
    <source>
        <dbReference type="SAM" id="MobiDB-lite"/>
    </source>
</evidence>
<feature type="region of interest" description="Disordered" evidence="8">
    <location>
        <begin position="503"/>
        <end position="523"/>
    </location>
</feature>
<feature type="domain" description="C2H2-type" evidence="9">
    <location>
        <begin position="413"/>
        <end position="442"/>
    </location>
</feature>
<keyword evidence="4 7" id="KW-0863">Zinc-finger</keyword>
<dbReference type="KEGG" id="bnn:FOA43_004018"/>
<proteinExistence type="predicted"/>
<feature type="compositionally biased region" description="Low complexity" evidence="8">
    <location>
        <begin position="61"/>
        <end position="74"/>
    </location>
</feature>
<evidence type="ECO:0000313" key="10">
    <source>
        <dbReference type="EMBL" id="QPG76626.1"/>
    </source>
</evidence>
<feature type="region of interest" description="Disordered" evidence="8">
    <location>
        <begin position="283"/>
        <end position="333"/>
    </location>
</feature>
<dbReference type="AlphaFoldDB" id="A0A875S5N6"/>
<evidence type="ECO:0000256" key="4">
    <source>
        <dbReference type="ARBA" id="ARBA00022771"/>
    </source>
</evidence>
<evidence type="ECO:0000256" key="2">
    <source>
        <dbReference type="ARBA" id="ARBA00022723"/>
    </source>
</evidence>
<name>A0A875S5N6_EENNA</name>
<evidence type="ECO:0000256" key="6">
    <source>
        <dbReference type="ARBA" id="ARBA00023242"/>
    </source>
</evidence>
<dbReference type="SMART" id="SM00355">
    <property type="entry name" value="ZnF_C2H2"/>
    <property type="match status" value="3"/>
</dbReference>
<feature type="compositionally biased region" description="Low complexity" evidence="8">
    <location>
        <begin position="102"/>
        <end position="114"/>
    </location>
</feature>
<evidence type="ECO:0000313" key="11">
    <source>
        <dbReference type="Proteomes" id="UP000662931"/>
    </source>
</evidence>
<keyword evidence="5" id="KW-0862">Zinc</keyword>
<keyword evidence="6" id="KW-0539">Nucleus</keyword>
<dbReference type="PROSITE" id="PS50157">
    <property type="entry name" value="ZINC_FINGER_C2H2_2"/>
    <property type="match status" value="2"/>
</dbReference>
<dbReference type="GO" id="GO:0008270">
    <property type="term" value="F:zinc ion binding"/>
    <property type="evidence" value="ECO:0007669"/>
    <property type="project" value="UniProtKB-KW"/>
</dbReference>
<organism evidence="10 11">
    <name type="scientific">Eeniella nana</name>
    <name type="common">Yeast</name>
    <name type="synonym">Brettanomyces nanus</name>
    <dbReference type="NCBI Taxonomy" id="13502"/>
    <lineage>
        <taxon>Eukaryota</taxon>
        <taxon>Fungi</taxon>
        <taxon>Dikarya</taxon>
        <taxon>Ascomycota</taxon>
        <taxon>Saccharomycotina</taxon>
        <taxon>Pichiomycetes</taxon>
        <taxon>Pichiales</taxon>
        <taxon>Pichiaceae</taxon>
        <taxon>Brettanomyces</taxon>
    </lineage>
</organism>
<dbReference type="GO" id="GO:0005634">
    <property type="term" value="C:nucleus"/>
    <property type="evidence" value="ECO:0007669"/>
    <property type="project" value="UniProtKB-SubCell"/>
</dbReference>
<dbReference type="EMBL" id="CP064815">
    <property type="protein sequence ID" value="QPG76626.1"/>
    <property type="molecule type" value="Genomic_DNA"/>
</dbReference>
<comment type="subcellular location">
    <subcellularLocation>
        <location evidence="1">Nucleus</location>
    </subcellularLocation>
</comment>